<dbReference type="UniPathway" id="UPA00148"/>
<evidence type="ECO:0000256" key="3">
    <source>
        <dbReference type="ARBA" id="ARBA00006263"/>
    </source>
</evidence>
<dbReference type="InterPro" id="IPR004485">
    <property type="entry name" value="Cobalamin_biosynth_CobD/CbiB"/>
</dbReference>
<evidence type="ECO:0000256" key="2">
    <source>
        <dbReference type="ARBA" id="ARBA00004953"/>
    </source>
</evidence>
<comment type="caution">
    <text evidence="9">Lacks conserved residue(s) required for the propagation of feature annotation.</text>
</comment>
<evidence type="ECO:0000256" key="9">
    <source>
        <dbReference type="HAMAP-Rule" id="MF_00024"/>
    </source>
</evidence>
<accession>A0A1G7YC22</accession>
<dbReference type="EMBL" id="FNCP01000008">
    <property type="protein sequence ID" value="SDG93849.1"/>
    <property type="molecule type" value="Genomic_DNA"/>
</dbReference>
<reference evidence="11" key="1">
    <citation type="submission" date="2016-10" db="EMBL/GenBank/DDBJ databases">
        <authorList>
            <person name="Varghese N."/>
            <person name="Submissions S."/>
        </authorList>
    </citation>
    <scope>NUCLEOTIDE SEQUENCE [LARGE SCALE GENOMIC DNA]</scope>
    <source>
        <strain evidence="11">DSM 8344</strain>
    </source>
</reference>
<evidence type="ECO:0000256" key="8">
    <source>
        <dbReference type="ARBA" id="ARBA00023136"/>
    </source>
</evidence>
<dbReference type="Pfam" id="PF03186">
    <property type="entry name" value="CobD_Cbib"/>
    <property type="match status" value="1"/>
</dbReference>
<dbReference type="PANTHER" id="PTHR34308">
    <property type="entry name" value="COBALAMIN BIOSYNTHESIS PROTEIN CBIB"/>
    <property type="match status" value="1"/>
</dbReference>
<name>A0A1G7YC22_9FIRM</name>
<evidence type="ECO:0000313" key="11">
    <source>
        <dbReference type="Proteomes" id="UP000198656"/>
    </source>
</evidence>
<evidence type="ECO:0000256" key="6">
    <source>
        <dbReference type="ARBA" id="ARBA00022692"/>
    </source>
</evidence>
<dbReference type="GO" id="GO:0005886">
    <property type="term" value="C:plasma membrane"/>
    <property type="evidence" value="ECO:0007669"/>
    <property type="project" value="UniProtKB-SubCell"/>
</dbReference>
<dbReference type="GO" id="GO:0048472">
    <property type="term" value="F:threonine-phosphate decarboxylase activity"/>
    <property type="evidence" value="ECO:0007669"/>
    <property type="project" value="InterPro"/>
</dbReference>
<keyword evidence="4 9" id="KW-1003">Cell membrane</keyword>
<dbReference type="Proteomes" id="UP000198656">
    <property type="component" value="Unassembled WGS sequence"/>
</dbReference>
<proteinExistence type="inferred from homology"/>
<keyword evidence="11" id="KW-1185">Reference proteome</keyword>
<organism evidence="10 11">
    <name type="scientific">Desulfosporosinus hippei DSM 8344</name>
    <dbReference type="NCBI Taxonomy" id="1121419"/>
    <lineage>
        <taxon>Bacteria</taxon>
        <taxon>Bacillati</taxon>
        <taxon>Bacillota</taxon>
        <taxon>Clostridia</taxon>
        <taxon>Eubacteriales</taxon>
        <taxon>Desulfitobacteriaceae</taxon>
        <taxon>Desulfosporosinus</taxon>
    </lineage>
</organism>
<comment type="subcellular location">
    <subcellularLocation>
        <location evidence="1 9">Cell membrane</location>
        <topology evidence="1 9">Multi-pass membrane protein</topology>
    </subcellularLocation>
</comment>
<protein>
    <recommendedName>
        <fullName evidence="9">Cobalamin biosynthesis protein CobD</fullName>
    </recommendedName>
</protein>
<evidence type="ECO:0000256" key="7">
    <source>
        <dbReference type="ARBA" id="ARBA00022989"/>
    </source>
</evidence>
<feature type="transmembrane region" description="Helical" evidence="9">
    <location>
        <begin position="90"/>
        <end position="110"/>
    </location>
</feature>
<keyword evidence="8 9" id="KW-0472">Membrane</keyword>
<evidence type="ECO:0000256" key="5">
    <source>
        <dbReference type="ARBA" id="ARBA00022573"/>
    </source>
</evidence>
<comment type="function">
    <text evidence="9">Converts cobyric acid to cobinamide by the addition of aminopropanol on the F carboxylic group.</text>
</comment>
<dbReference type="HAMAP" id="MF_00024">
    <property type="entry name" value="CobD_CbiB"/>
    <property type="match status" value="1"/>
</dbReference>
<feature type="transmembrane region" description="Helical" evidence="9">
    <location>
        <begin position="6"/>
        <end position="26"/>
    </location>
</feature>
<keyword evidence="6 9" id="KW-0812">Transmembrane</keyword>
<dbReference type="GO" id="GO:0009236">
    <property type="term" value="P:cobalamin biosynthetic process"/>
    <property type="evidence" value="ECO:0007669"/>
    <property type="project" value="UniProtKB-UniRule"/>
</dbReference>
<dbReference type="STRING" id="1121419.SAMN05443529_1084"/>
<sequence>MKIIMIETFSWFGAVLPMVVLCGFILDQVIGDPHSWPHPVIGIGKGISFLEEKLNQGSPKVRRQNGVLLTLVVVGGSYLLTWGAVSLANFFHPILGFAFSIYIVFTTLAAKSLLDAGQNVLVPLTKGDLSEARIQLSWLVSRDTTNLFEGEIARGTVETLAENFVDGILSPLFYAALGGAPLAMAFKAVSTLDSMVGYKNERYLDFGWFSARTDDWANYLPARISVPILLLAGKLRRMSVAHAYRMWKRDASGHPSPNGGNPESVVAGLLGIQLGGINIYHGKTHHRAEMGDALHPVNATDIVRCRQLVKTATWLSLIPALVLAYLL</sequence>
<dbReference type="NCBIfam" id="TIGR00380">
    <property type="entry name" value="cobal_cbiB"/>
    <property type="match status" value="1"/>
</dbReference>
<comment type="pathway">
    <text evidence="2 9">Cofactor biosynthesis; adenosylcobalamin biosynthesis.</text>
</comment>
<dbReference type="PANTHER" id="PTHR34308:SF1">
    <property type="entry name" value="COBALAMIN BIOSYNTHESIS PROTEIN CBIB"/>
    <property type="match status" value="1"/>
</dbReference>
<evidence type="ECO:0000256" key="1">
    <source>
        <dbReference type="ARBA" id="ARBA00004651"/>
    </source>
</evidence>
<feature type="transmembrane region" description="Helical" evidence="9">
    <location>
        <begin position="66"/>
        <end position="84"/>
    </location>
</feature>
<comment type="similarity">
    <text evidence="3 9">Belongs to the CobD/CbiB family.</text>
</comment>
<evidence type="ECO:0000256" key="4">
    <source>
        <dbReference type="ARBA" id="ARBA00022475"/>
    </source>
</evidence>
<keyword evidence="7 9" id="KW-1133">Transmembrane helix</keyword>
<evidence type="ECO:0000313" key="10">
    <source>
        <dbReference type="EMBL" id="SDG93849.1"/>
    </source>
</evidence>
<dbReference type="AlphaFoldDB" id="A0A1G7YC22"/>
<gene>
    <name evidence="9" type="primary">cobD</name>
    <name evidence="10" type="ORF">SAMN05443529_1084</name>
</gene>
<keyword evidence="5 9" id="KW-0169">Cobalamin biosynthesis</keyword>
<dbReference type="GO" id="GO:0015420">
    <property type="term" value="F:ABC-type vitamin B12 transporter activity"/>
    <property type="evidence" value="ECO:0007669"/>
    <property type="project" value="UniProtKB-UniRule"/>
</dbReference>